<reference evidence="1 2" key="1">
    <citation type="submission" date="2015-03" db="EMBL/GenBank/DDBJ databases">
        <title>Genome sequencing of Methylobacterium variabile DSM 16961.</title>
        <authorList>
            <person name="Chaudhry V."/>
            <person name="Patil P.B."/>
        </authorList>
    </citation>
    <scope>NUCLEOTIDE SEQUENCE [LARGE SCALE GENOMIC DNA]</scope>
    <source>
        <strain evidence="1 2">DSM 16961</strain>
    </source>
</reference>
<dbReference type="AlphaFoldDB" id="A0A0J6SRG4"/>
<dbReference type="Proteomes" id="UP000035955">
    <property type="component" value="Unassembled WGS sequence"/>
</dbReference>
<comment type="caution">
    <text evidence="1">The sequence shown here is derived from an EMBL/GenBank/DDBJ whole genome shotgun (WGS) entry which is preliminary data.</text>
</comment>
<accession>A0A0J6SRG4</accession>
<dbReference type="RefSeq" id="WP_048445175.1">
    <property type="nucleotide sequence ID" value="NZ_LABY01000102.1"/>
</dbReference>
<gene>
    <name evidence="1" type="ORF">VQ02_15945</name>
</gene>
<keyword evidence="2" id="KW-1185">Reference proteome</keyword>
<sequence>MTRQDPAAHILFAGKGEVRALARDLDWSAPPLGPVAGRPQSLRSTVRTLLSSQYPMILTGGPAFTQIDNDAYAKLVGARHPAALGGDIRVTLAASRDTLGPMIARVMQTGEANGTQALPLLHRPEVEPIGSILGDLEADRRPSEEARRRTDGAGANGWAGRTASRFAWCG</sequence>
<evidence type="ECO:0000313" key="1">
    <source>
        <dbReference type="EMBL" id="KMO36279.1"/>
    </source>
</evidence>
<organism evidence="1 2">
    <name type="scientific">Methylobacterium variabile</name>
    <dbReference type="NCBI Taxonomy" id="298794"/>
    <lineage>
        <taxon>Bacteria</taxon>
        <taxon>Pseudomonadati</taxon>
        <taxon>Pseudomonadota</taxon>
        <taxon>Alphaproteobacteria</taxon>
        <taxon>Hyphomicrobiales</taxon>
        <taxon>Methylobacteriaceae</taxon>
        <taxon>Methylobacterium</taxon>
    </lineage>
</organism>
<protein>
    <recommendedName>
        <fullName evidence="3">PAS fold-4 domain-containing protein</fullName>
    </recommendedName>
</protein>
<name>A0A0J6SRG4_9HYPH</name>
<evidence type="ECO:0008006" key="3">
    <source>
        <dbReference type="Google" id="ProtNLM"/>
    </source>
</evidence>
<dbReference type="EMBL" id="LABY01000102">
    <property type="protein sequence ID" value="KMO36279.1"/>
    <property type="molecule type" value="Genomic_DNA"/>
</dbReference>
<dbReference type="PATRIC" id="fig|298794.3.peg.189"/>
<evidence type="ECO:0000313" key="2">
    <source>
        <dbReference type="Proteomes" id="UP000035955"/>
    </source>
</evidence>
<proteinExistence type="predicted"/>